<geneLocation type="plasmid" evidence="1">
    <name>unnamed2</name>
</geneLocation>
<evidence type="ECO:0000313" key="1">
    <source>
        <dbReference type="EMBL" id="QHS50112.1"/>
    </source>
</evidence>
<protein>
    <submittedName>
        <fullName evidence="1">Uncharacterized protein</fullName>
    </submittedName>
</protein>
<evidence type="ECO:0000313" key="2">
    <source>
        <dbReference type="Proteomes" id="UP000464389"/>
    </source>
</evidence>
<name>A0A6P1V7N5_9ENTR</name>
<organism evidence="1 2">
    <name type="scientific">Klebsiella michiganensis</name>
    <dbReference type="NCBI Taxonomy" id="1134687"/>
    <lineage>
        <taxon>Bacteria</taxon>
        <taxon>Pseudomonadati</taxon>
        <taxon>Pseudomonadota</taxon>
        <taxon>Gammaproteobacteria</taxon>
        <taxon>Enterobacterales</taxon>
        <taxon>Enterobacteriaceae</taxon>
        <taxon>Klebsiella/Raoultella group</taxon>
        <taxon>Klebsiella</taxon>
    </lineage>
</organism>
<accession>A0A6P1V7N5</accession>
<dbReference type="EMBL" id="CP048110">
    <property type="protein sequence ID" value="QHS50112.1"/>
    <property type="molecule type" value="Genomic_DNA"/>
</dbReference>
<dbReference type="AlphaFoldDB" id="A0A6P1V7N5"/>
<dbReference type="RefSeq" id="WP_162122875.1">
    <property type="nucleotide sequence ID" value="NZ_CP048110.1"/>
</dbReference>
<sequence>MAEDGVAPEWDGEHTVSFCNPVSVGEFIKPRSPGEGLRKVVRVVHYREGSVLYTIPERSAQKAG</sequence>
<proteinExistence type="predicted"/>
<reference evidence="1 2" key="1">
    <citation type="submission" date="2020-01" db="EMBL/GenBank/DDBJ databases">
        <title>Bactrocera dorsalis gut bacteria genome.</title>
        <authorList>
            <person name="Zhang H."/>
            <person name="Cai Z."/>
        </authorList>
    </citation>
    <scope>NUCLEOTIDE SEQUENCE [LARGE SCALE GENOMIC DNA]</scope>
    <source>
        <strain evidence="1 2">BD177</strain>
        <plasmid evidence="1 2">unnamed2</plasmid>
    </source>
</reference>
<dbReference type="Proteomes" id="UP000464389">
    <property type="component" value="Plasmid unnamed2"/>
</dbReference>
<keyword evidence="1" id="KW-0614">Plasmid</keyword>
<gene>
    <name evidence="1" type="ORF">GW952_31405</name>
</gene>